<feature type="domain" description="UvrD-like helicase C-terminal" evidence="17">
    <location>
        <begin position="342"/>
        <end position="645"/>
    </location>
</feature>
<dbReference type="SUPFAM" id="SSF52540">
    <property type="entry name" value="P-loop containing nucleoside triphosphate hydrolases"/>
    <property type="match status" value="1"/>
</dbReference>
<dbReference type="Gene3D" id="3.90.320.10">
    <property type="match status" value="1"/>
</dbReference>
<dbReference type="EC" id="5.6.2.4" evidence="13"/>
<evidence type="ECO:0000256" key="12">
    <source>
        <dbReference type="ARBA" id="ARBA00034617"/>
    </source>
</evidence>
<dbReference type="InterPro" id="IPR014017">
    <property type="entry name" value="DNA_helicase_UvrD-like_C"/>
</dbReference>
<evidence type="ECO:0000313" key="19">
    <source>
        <dbReference type="Proteomes" id="UP001597511"/>
    </source>
</evidence>
<dbReference type="PANTHER" id="PTHR11070:SF63">
    <property type="entry name" value="DNA HELICASE IV"/>
    <property type="match status" value="1"/>
</dbReference>
<comment type="caution">
    <text evidence="18">The sequence shown here is derived from an EMBL/GenBank/DDBJ whole genome shotgun (WGS) entry which is preliminary data.</text>
</comment>
<dbReference type="CDD" id="cd17932">
    <property type="entry name" value="DEXQc_UvrD"/>
    <property type="match status" value="1"/>
</dbReference>
<keyword evidence="19" id="KW-1185">Reference proteome</keyword>
<feature type="domain" description="UvrD-like helicase ATP-binding" evidence="16">
    <location>
        <begin position="15"/>
        <end position="341"/>
    </location>
</feature>
<comment type="similarity">
    <text evidence="1">Belongs to the helicase family. UvrD subfamily.</text>
</comment>
<dbReference type="InterPro" id="IPR038726">
    <property type="entry name" value="PDDEXK_AddAB-type"/>
</dbReference>
<evidence type="ECO:0000256" key="2">
    <source>
        <dbReference type="ARBA" id="ARBA00022722"/>
    </source>
</evidence>
<dbReference type="Gene3D" id="3.40.50.300">
    <property type="entry name" value="P-loop containing nucleotide triphosphate hydrolases"/>
    <property type="match status" value="2"/>
</dbReference>
<evidence type="ECO:0000256" key="8">
    <source>
        <dbReference type="ARBA" id="ARBA00022840"/>
    </source>
</evidence>
<evidence type="ECO:0000256" key="10">
    <source>
        <dbReference type="ARBA" id="ARBA00023204"/>
    </source>
</evidence>
<evidence type="ECO:0000313" key="18">
    <source>
        <dbReference type="EMBL" id="MFD2919836.1"/>
    </source>
</evidence>
<reference evidence="19" key="1">
    <citation type="journal article" date="2019" name="Int. J. Syst. Evol. Microbiol.">
        <title>The Global Catalogue of Microorganisms (GCM) 10K type strain sequencing project: providing services to taxonomists for standard genome sequencing and annotation.</title>
        <authorList>
            <consortium name="The Broad Institute Genomics Platform"/>
            <consortium name="The Broad Institute Genome Sequencing Center for Infectious Disease"/>
            <person name="Wu L."/>
            <person name="Ma J."/>
        </authorList>
    </citation>
    <scope>NUCLEOTIDE SEQUENCE [LARGE SCALE GENOMIC DNA]</scope>
    <source>
        <strain evidence="19">KCTC 23299</strain>
    </source>
</reference>
<evidence type="ECO:0000256" key="3">
    <source>
        <dbReference type="ARBA" id="ARBA00022741"/>
    </source>
</evidence>
<evidence type="ECO:0000259" key="16">
    <source>
        <dbReference type="PROSITE" id="PS51198"/>
    </source>
</evidence>
<dbReference type="GO" id="GO:0004386">
    <property type="term" value="F:helicase activity"/>
    <property type="evidence" value="ECO:0007669"/>
    <property type="project" value="UniProtKB-KW"/>
</dbReference>
<keyword evidence="9" id="KW-0238">DNA-binding</keyword>
<dbReference type="Pfam" id="PF12705">
    <property type="entry name" value="PDDEXK_1"/>
    <property type="match status" value="1"/>
</dbReference>
<dbReference type="EMBL" id="JBHUOZ010000002">
    <property type="protein sequence ID" value="MFD2919836.1"/>
    <property type="molecule type" value="Genomic_DNA"/>
</dbReference>
<dbReference type="Proteomes" id="UP001597511">
    <property type="component" value="Unassembled WGS sequence"/>
</dbReference>
<name>A0ABW6A6F6_9BACT</name>
<proteinExistence type="inferred from homology"/>
<dbReference type="InterPro" id="IPR000212">
    <property type="entry name" value="DNA_helicase_UvrD/REP"/>
</dbReference>
<keyword evidence="3 15" id="KW-0547">Nucleotide-binding</keyword>
<dbReference type="InterPro" id="IPR027417">
    <property type="entry name" value="P-loop_NTPase"/>
</dbReference>
<dbReference type="RefSeq" id="WP_386097460.1">
    <property type="nucleotide sequence ID" value="NZ_JBHUOZ010000002.1"/>
</dbReference>
<evidence type="ECO:0000256" key="14">
    <source>
        <dbReference type="ARBA" id="ARBA00048988"/>
    </source>
</evidence>
<dbReference type="Gene3D" id="1.10.10.160">
    <property type="match status" value="1"/>
</dbReference>
<feature type="binding site" evidence="15">
    <location>
        <begin position="36"/>
        <end position="43"/>
    </location>
    <ligand>
        <name>ATP</name>
        <dbReference type="ChEBI" id="CHEBI:30616"/>
    </ligand>
</feature>
<evidence type="ECO:0000256" key="11">
    <source>
        <dbReference type="ARBA" id="ARBA00023235"/>
    </source>
</evidence>
<dbReference type="Gene3D" id="1.10.486.10">
    <property type="entry name" value="PCRA, domain 4"/>
    <property type="match status" value="1"/>
</dbReference>
<evidence type="ECO:0000256" key="15">
    <source>
        <dbReference type="PROSITE-ProRule" id="PRU00560"/>
    </source>
</evidence>
<dbReference type="PANTHER" id="PTHR11070">
    <property type="entry name" value="UVRD / RECB / PCRA DNA HELICASE FAMILY MEMBER"/>
    <property type="match status" value="1"/>
</dbReference>
<comment type="catalytic activity">
    <reaction evidence="14">
        <text>ATP + H2O = ADP + phosphate + H(+)</text>
        <dbReference type="Rhea" id="RHEA:13065"/>
        <dbReference type="ChEBI" id="CHEBI:15377"/>
        <dbReference type="ChEBI" id="CHEBI:15378"/>
        <dbReference type="ChEBI" id="CHEBI:30616"/>
        <dbReference type="ChEBI" id="CHEBI:43474"/>
        <dbReference type="ChEBI" id="CHEBI:456216"/>
        <dbReference type="EC" id="5.6.2.4"/>
    </reaction>
</comment>
<dbReference type="Pfam" id="PF13361">
    <property type="entry name" value="UvrD_C"/>
    <property type="match status" value="1"/>
</dbReference>
<keyword evidence="10" id="KW-0234">DNA repair</keyword>
<keyword evidence="4" id="KW-0227">DNA damage</keyword>
<keyword evidence="6 15" id="KW-0347">Helicase</keyword>
<evidence type="ECO:0000256" key="1">
    <source>
        <dbReference type="ARBA" id="ARBA00009922"/>
    </source>
</evidence>
<dbReference type="PROSITE" id="PS51198">
    <property type="entry name" value="UVRD_HELICASE_ATP_BIND"/>
    <property type="match status" value="1"/>
</dbReference>
<evidence type="ECO:0000256" key="7">
    <source>
        <dbReference type="ARBA" id="ARBA00022839"/>
    </source>
</evidence>
<evidence type="ECO:0000259" key="17">
    <source>
        <dbReference type="PROSITE" id="PS51217"/>
    </source>
</evidence>
<dbReference type="InterPro" id="IPR011604">
    <property type="entry name" value="PDDEXK-like_dom_sf"/>
</dbReference>
<protein>
    <recommendedName>
        <fullName evidence="13">DNA 3'-5' helicase</fullName>
        <ecNumber evidence="13">5.6.2.4</ecNumber>
    </recommendedName>
</protein>
<keyword evidence="2" id="KW-0540">Nuclease</keyword>
<keyword evidence="8 15" id="KW-0067">ATP-binding</keyword>
<keyword evidence="5 15" id="KW-0378">Hydrolase</keyword>
<gene>
    <name evidence="18" type="ORF">ACFS6H_08970</name>
</gene>
<accession>A0ABW6A6F6</accession>
<evidence type="ECO:0000256" key="5">
    <source>
        <dbReference type="ARBA" id="ARBA00022801"/>
    </source>
</evidence>
<dbReference type="InterPro" id="IPR013986">
    <property type="entry name" value="DExx_box_DNA_helicase_dom_sf"/>
</dbReference>
<evidence type="ECO:0000256" key="4">
    <source>
        <dbReference type="ARBA" id="ARBA00022763"/>
    </source>
</evidence>
<sequence length="1050" mass="121627">MNKELLLQQFKAAYEKLNPQQQHAVDTIEGPVMVIAGPGTGKTQILASRIGKILLDTDAMPDNILCLTYTDAGVVAMRKRLQQFIGPDAYKVNIYTFHAFCNDVIQENLSLFEKTSMDPISDLEKVELFKELIDSFDKTNPLKRYRGDVYYEVQNLQSLFSNMKREGWTPAFINEKIDAYLADLPNRDEFVYKRKFKEFNAGDLKQNKIDEEQEKMNKLRAAVNEFDRFQLLMRNRNRYDFDDMINWVIKAFEENPNLLMNYQERFQYILVDEYQDTSGTQNRLVELLINYWDQPNVFVVGDDDQSIYRFQGANVENMLHFANSYSDSLERVILTNNYRSTQPILDVSKTLIDKNEERLVKSMGNLSKELIAANTNINGLQHPPVITEYLSQQQEMMGIAKQVEALINTQQVIPGRIGIIYKENKYGEEIAKYLQQLQVPVYSKRHLNLFDVPLAQQLLLFLKYLEAEHDTSYGGDEMLFEILHFNWFNIPAIEIAKLSIEVATTRYGNEKYSIRRALIEKAATPGKDLFTPSLPQGLAKAGAAIEALIAAVPNVTLQHLFEKVIREAGVLSLIMQSPDKHWLLQILTGLFNFIKEETRRNPKLTLRGFIQLISLMEKEGISLPLVQVSGSDKGVNLMTAHGSKGLEFEHVFVTGTNSGFWEKKRKPGGGYKMPDTMFESTVTGNDTEELRRLFYVALTRAEQHLHISYSKFRSDGKEMEPSMFIAEILEQHVLPVEKVILDKAVQDEFAILQFEENKAPEIDKMEADVIDRLLDKFVMNVTALNNYLNCPLEFYFKNLIRIPSPRNEATEFGSAIHHALEQLFRKMQDDSYQRFPDKATFISDFEWHMKRHRESFTKEQYDRRREYGHEVLSNYYDKYINDFNKIVTTERSISKVVVNNVPLKGKLDKLEFDGKSVNVVDYKTGDPDKALPKLKGPSDKLPKGGDYWRQAVFYKILVDNYEAKDWKVVSTEFDFIEPDKKKNYRREKVVISPDDITEVTKQITETWHKIQQRDFYTGCGKEDCHWCNFVKTNNLAVALHTIETEENEID</sequence>
<dbReference type="PROSITE" id="PS51217">
    <property type="entry name" value="UVRD_HELICASE_CTER"/>
    <property type="match status" value="1"/>
</dbReference>
<evidence type="ECO:0000256" key="6">
    <source>
        <dbReference type="ARBA" id="ARBA00022806"/>
    </source>
</evidence>
<comment type="catalytic activity">
    <reaction evidence="12">
        <text>Couples ATP hydrolysis with the unwinding of duplex DNA by translocating in the 3'-5' direction.</text>
        <dbReference type="EC" id="5.6.2.4"/>
    </reaction>
</comment>
<organism evidence="18 19">
    <name type="scientific">Terrimonas rubra</name>
    <dbReference type="NCBI Taxonomy" id="1035890"/>
    <lineage>
        <taxon>Bacteria</taxon>
        <taxon>Pseudomonadati</taxon>
        <taxon>Bacteroidota</taxon>
        <taxon>Chitinophagia</taxon>
        <taxon>Chitinophagales</taxon>
        <taxon>Chitinophagaceae</taxon>
        <taxon>Terrimonas</taxon>
    </lineage>
</organism>
<evidence type="ECO:0000256" key="13">
    <source>
        <dbReference type="ARBA" id="ARBA00034808"/>
    </source>
</evidence>
<dbReference type="Pfam" id="PF00580">
    <property type="entry name" value="UvrD-helicase"/>
    <property type="match status" value="1"/>
</dbReference>
<dbReference type="InterPro" id="IPR014016">
    <property type="entry name" value="UvrD-like_ATP-bd"/>
</dbReference>
<evidence type="ECO:0000256" key="9">
    <source>
        <dbReference type="ARBA" id="ARBA00023125"/>
    </source>
</evidence>
<keyword evidence="7" id="KW-0269">Exonuclease</keyword>
<keyword evidence="11" id="KW-0413">Isomerase</keyword>